<dbReference type="Proteomes" id="UP000694561">
    <property type="component" value="Unplaced"/>
</dbReference>
<reference evidence="11" key="1">
    <citation type="submission" date="2025-08" db="UniProtKB">
        <authorList>
            <consortium name="Ensembl"/>
        </authorList>
    </citation>
    <scope>IDENTIFICATION</scope>
</reference>
<keyword evidence="3" id="KW-0245">EGF-like domain</keyword>
<evidence type="ECO:0000256" key="7">
    <source>
        <dbReference type="ARBA" id="ARBA00023157"/>
    </source>
</evidence>
<comment type="subcellular location">
    <subcellularLocation>
        <location evidence="1">Cell membrane</location>
    </subcellularLocation>
</comment>
<keyword evidence="9" id="KW-0812">Transmembrane</keyword>
<feature type="domain" description="SEA" evidence="10">
    <location>
        <begin position="19"/>
        <end position="136"/>
    </location>
</feature>
<evidence type="ECO:0000313" key="12">
    <source>
        <dbReference type="Proteomes" id="UP000694561"/>
    </source>
</evidence>
<dbReference type="AlphaFoldDB" id="A0A8C6B3D7"/>
<evidence type="ECO:0000256" key="5">
    <source>
        <dbReference type="ARBA" id="ARBA00022737"/>
    </source>
</evidence>
<evidence type="ECO:0000256" key="8">
    <source>
        <dbReference type="ARBA" id="ARBA00023180"/>
    </source>
</evidence>
<keyword evidence="9" id="KW-1133">Transmembrane helix</keyword>
<evidence type="ECO:0000256" key="6">
    <source>
        <dbReference type="ARBA" id="ARBA00023136"/>
    </source>
</evidence>
<name>A0A8C6B3D7_MONMO</name>
<keyword evidence="4" id="KW-0732">Signal</keyword>
<evidence type="ECO:0000256" key="2">
    <source>
        <dbReference type="ARBA" id="ARBA00022475"/>
    </source>
</evidence>
<reference evidence="11" key="2">
    <citation type="submission" date="2025-09" db="UniProtKB">
        <authorList>
            <consortium name="Ensembl"/>
        </authorList>
    </citation>
    <scope>IDENTIFICATION</scope>
</reference>
<accession>A0A8C6B3D7</accession>
<evidence type="ECO:0000256" key="4">
    <source>
        <dbReference type="ARBA" id="ARBA00022729"/>
    </source>
</evidence>
<evidence type="ECO:0000256" key="3">
    <source>
        <dbReference type="ARBA" id="ARBA00022536"/>
    </source>
</evidence>
<dbReference type="GeneTree" id="ENSGT00940000154419"/>
<dbReference type="GO" id="GO:0005886">
    <property type="term" value="C:plasma membrane"/>
    <property type="evidence" value="ECO:0007669"/>
    <property type="project" value="UniProtKB-SubCell"/>
</dbReference>
<dbReference type="InterPro" id="IPR000082">
    <property type="entry name" value="SEA_dom"/>
</dbReference>
<keyword evidence="5" id="KW-0677">Repeat</keyword>
<dbReference type="SMART" id="SM00200">
    <property type="entry name" value="SEA"/>
    <property type="match status" value="1"/>
</dbReference>
<dbReference type="Pfam" id="PF01390">
    <property type="entry name" value="SEA"/>
    <property type="match status" value="1"/>
</dbReference>
<protein>
    <recommendedName>
        <fullName evidence="10">SEA domain-containing protein</fullName>
    </recommendedName>
</protein>
<proteinExistence type="predicted"/>
<gene>
    <name evidence="11" type="primary">MUC13</name>
</gene>
<keyword evidence="2" id="KW-1003">Cell membrane</keyword>
<evidence type="ECO:0000256" key="1">
    <source>
        <dbReference type="ARBA" id="ARBA00004236"/>
    </source>
</evidence>
<keyword evidence="12" id="KW-1185">Reference proteome</keyword>
<keyword evidence="6 9" id="KW-0472">Membrane</keyword>
<evidence type="ECO:0000259" key="10">
    <source>
        <dbReference type="PROSITE" id="PS50024"/>
    </source>
</evidence>
<keyword evidence="8" id="KW-0325">Glycoprotein</keyword>
<feature type="transmembrane region" description="Helical" evidence="9">
    <location>
        <begin position="227"/>
        <end position="251"/>
    </location>
</feature>
<evidence type="ECO:0000256" key="9">
    <source>
        <dbReference type="SAM" id="Phobius"/>
    </source>
</evidence>
<dbReference type="PANTHER" id="PTHR24037:SF10">
    <property type="entry name" value="MUCIN-13"/>
    <property type="match status" value="1"/>
</dbReference>
<dbReference type="Ensembl" id="ENSMMNT00015009757.1">
    <property type="protein sequence ID" value="ENSMMNP00015008926.1"/>
    <property type="gene ID" value="ENSMMNG00015006639.1"/>
</dbReference>
<dbReference type="PANTHER" id="PTHR24037">
    <property type="entry name" value="HEART DEVELOPMENT PROTEIN WITH EGF-LIKE DOMAINS 1"/>
    <property type="match status" value="1"/>
</dbReference>
<dbReference type="PROSITE" id="PS50024">
    <property type="entry name" value="SEA"/>
    <property type="match status" value="1"/>
</dbReference>
<evidence type="ECO:0000313" key="11">
    <source>
        <dbReference type="Ensembl" id="ENSMMNP00015008926.1"/>
    </source>
</evidence>
<sequence length="318" mass="35406">IRFCLCLEGYYYSNSTCNKGKIFPGTITVNISPTSGLEDENSVAYQELHFNITRFFEKAFDSSDYRQTVIAKLSTSPSARSAMHTVDVAVVNIFLETTKQTEETVSCAIERAIKHSANEFTRYIKQDRCDYYGCEKENGQDDCTSGLLCQCKPGLLRPNPQIPQCVALGPECPDDCNTQNTQKQCLVKDSWNATCVCLPGYKEDDRGICQQCAFGYSGVDCEDSFQLILTIVGTIAGILILGLVIAIIFLVSSKNKRRNVEEQKLIENDFQNLKLRNTGFSNLGADGSIFPKINMNLPKESQPQNPYVIQGGIPRADY</sequence>
<keyword evidence="7" id="KW-1015">Disulfide bond</keyword>
<organism evidence="11 12">
    <name type="scientific">Monodon monoceros</name>
    <name type="common">Narwhal</name>
    <name type="synonym">Ceratodon monodon</name>
    <dbReference type="NCBI Taxonomy" id="40151"/>
    <lineage>
        <taxon>Eukaryota</taxon>
        <taxon>Metazoa</taxon>
        <taxon>Chordata</taxon>
        <taxon>Craniata</taxon>
        <taxon>Vertebrata</taxon>
        <taxon>Euteleostomi</taxon>
        <taxon>Mammalia</taxon>
        <taxon>Eutheria</taxon>
        <taxon>Laurasiatheria</taxon>
        <taxon>Artiodactyla</taxon>
        <taxon>Whippomorpha</taxon>
        <taxon>Cetacea</taxon>
        <taxon>Odontoceti</taxon>
        <taxon>Monodontidae</taxon>
        <taxon>Monodon</taxon>
    </lineage>
</organism>